<evidence type="ECO:0000256" key="1">
    <source>
        <dbReference type="ARBA" id="ARBA00008710"/>
    </source>
</evidence>
<organism evidence="4 5">
    <name type="scientific">Streptomyces pharetrae CZA14</name>
    <dbReference type="NCBI Taxonomy" id="1144883"/>
    <lineage>
        <taxon>Bacteria</taxon>
        <taxon>Bacillati</taxon>
        <taxon>Actinomycetota</taxon>
        <taxon>Actinomycetes</taxon>
        <taxon>Kitasatosporales</taxon>
        <taxon>Streptomycetaceae</taxon>
        <taxon>Streptomyces</taxon>
    </lineage>
</organism>
<evidence type="ECO:0008006" key="6">
    <source>
        <dbReference type="Google" id="ProtNLM"/>
    </source>
</evidence>
<dbReference type="InterPro" id="IPR004378">
    <property type="entry name" value="F420H2_quin_Rdtase"/>
</dbReference>
<dbReference type="Pfam" id="PF04075">
    <property type="entry name" value="F420H2_quin_red"/>
    <property type="match status" value="1"/>
</dbReference>
<comment type="caution">
    <text evidence="4">The sequence shown here is derived from an EMBL/GenBank/DDBJ whole genome shotgun (WGS) entry which is preliminary data.</text>
</comment>
<accession>A0ABX3Y9Y3</accession>
<dbReference type="EMBL" id="MRYD01000312">
    <property type="protein sequence ID" value="OSZ56324.1"/>
    <property type="molecule type" value="Genomic_DNA"/>
</dbReference>
<name>A0ABX3Y9Y3_9ACTN</name>
<dbReference type="PANTHER" id="PTHR39428">
    <property type="entry name" value="F420H(2)-DEPENDENT QUINONE REDUCTASE RV1261C"/>
    <property type="match status" value="1"/>
</dbReference>
<dbReference type="InterPro" id="IPR012349">
    <property type="entry name" value="Split_barrel_FMN-bd"/>
</dbReference>
<evidence type="ECO:0000313" key="5">
    <source>
        <dbReference type="Proteomes" id="UP000194266"/>
    </source>
</evidence>
<dbReference type="Proteomes" id="UP000194266">
    <property type="component" value="Unassembled WGS sequence"/>
</dbReference>
<protein>
    <recommendedName>
        <fullName evidence="6">Nitroreductase</fullName>
    </recommendedName>
</protein>
<dbReference type="NCBIfam" id="TIGR00026">
    <property type="entry name" value="hi_GC_TIGR00026"/>
    <property type="match status" value="1"/>
</dbReference>
<gene>
    <name evidence="4" type="ORF">OQI_33640</name>
</gene>
<sequence length="150" mass="17309">MHRWTTGRWMPSRLLVPVLVLHTTRRDGTPCRTPLLAGRTTTGAYLVMATNFGRPRHPAWSYHLLRHPYAVVDWQGSLLPVRAHRLTPEEQEAARPDILTWMPCFDDYAQRSRRDIRVFTLTPLVSPASSTRRPYRPAGRPGTPSTRRCR</sequence>
<dbReference type="PANTHER" id="PTHR39428:SF1">
    <property type="entry name" value="F420H(2)-DEPENDENT QUINONE REDUCTASE RV1261C"/>
    <property type="match status" value="1"/>
</dbReference>
<keyword evidence="5" id="KW-1185">Reference proteome</keyword>
<feature type="region of interest" description="Disordered" evidence="3">
    <location>
        <begin position="127"/>
        <end position="150"/>
    </location>
</feature>
<evidence type="ECO:0000256" key="2">
    <source>
        <dbReference type="ARBA" id="ARBA00049106"/>
    </source>
</evidence>
<evidence type="ECO:0000256" key="3">
    <source>
        <dbReference type="SAM" id="MobiDB-lite"/>
    </source>
</evidence>
<dbReference type="Gene3D" id="2.30.110.10">
    <property type="entry name" value="Electron Transport, Fmn-binding Protein, Chain A"/>
    <property type="match status" value="1"/>
</dbReference>
<reference evidence="4 5" key="1">
    <citation type="submission" date="2016-12" db="EMBL/GenBank/DDBJ databases">
        <title>Genome Mining:The Detection of Biosynthetic Gene Clusters to Aid in the Expression of Curamycin A produced by Streptomyces sp. strain CZA14.</title>
        <authorList>
            <person name="Durrell K.A."/>
            <person name="Kirby B.M."/>
            <person name="Khan W."/>
            <person name="Mthethwa T."/>
            <person name="Le Roes-Hill M."/>
        </authorList>
    </citation>
    <scope>NUCLEOTIDE SEQUENCE [LARGE SCALE GENOMIC DNA]</scope>
    <source>
        <strain evidence="4 5">CZA14</strain>
    </source>
</reference>
<evidence type="ECO:0000313" key="4">
    <source>
        <dbReference type="EMBL" id="OSZ56324.1"/>
    </source>
</evidence>
<proteinExistence type="inferred from homology"/>
<comment type="catalytic activity">
    <reaction evidence="2">
        <text>oxidized coenzyme F420-(gamma-L-Glu)(n) + a quinol + H(+) = reduced coenzyme F420-(gamma-L-Glu)(n) + a quinone</text>
        <dbReference type="Rhea" id="RHEA:39663"/>
        <dbReference type="Rhea" id="RHEA-COMP:12939"/>
        <dbReference type="Rhea" id="RHEA-COMP:14378"/>
        <dbReference type="ChEBI" id="CHEBI:15378"/>
        <dbReference type="ChEBI" id="CHEBI:24646"/>
        <dbReference type="ChEBI" id="CHEBI:132124"/>
        <dbReference type="ChEBI" id="CHEBI:133980"/>
        <dbReference type="ChEBI" id="CHEBI:139511"/>
    </reaction>
</comment>
<comment type="similarity">
    <text evidence="1">Belongs to the F420H(2)-dependent quinone reductase family.</text>
</comment>